<dbReference type="EMBL" id="QNRF01000003">
    <property type="protein sequence ID" value="RBO83938.1"/>
    <property type="molecule type" value="Genomic_DNA"/>
</dbReference>
<dbReference type="PANTHER" id="PTHR30586">
    <property type="entry name" value="ELECTRON TRANSPORT COMPLEX PROTEIN RNFE"/>
    <property type="match status" value="1"/>
</dbReference>
<keyword evidence="7 9" id="KW-1133">Transmembrane helix</keyword>
<keyword evidence="5 9" id="KW-1278">Translocase</keyword>
<dbReference type="HAMAP" id="MF_00478">
    <property type="entry name" value="RsxE_RnfE"/>
    <property type="match status" value="1"/>
</dbReference>
<dbReference type="GO" id="GO:0005886">
    <property type="term" value="C:plasma membrane"/>
    <property type="evidence" value="ECO:0007669"/>
    <property type="project" value="UniProtKB-SubCell"/>
</dbReference>
<comment type="subcellular location">
    <subcellularLocation>
        <location evidence="9">Cell inner membrane</location>
        <topology evidence="9">Multi-pass membrane protein</topology>
    </subcellularLocation>
    <subcellularLocation>
        <location evidence="1">Endomembrane system</location>
        <topology evidence="1">Multi-pass membrane protein</topology>
    </subcellularLocation>
</comment>
<keyword evidence="4 9" id="KW-0812">Transmembrane</keyword>
<evidence type="ECO:0000256" key="10">
    <source>
        <dbReference type="SAM" id="MobiDB-lite"/>
    </source>
</evidence>
<name>A0A366D3T2_9GAMM</name>
<feature type="transmembrane region" description="Helical" evidence="9">
    <location>
        <begin position="126"/>
        <end position="145"/>
    </location>
</feature>
<feature type="transmembrane region" description="Helical" evidence="9">
    <location>
        <begin position="101"/>
        <end position="120"/>
    </location>
</feature>
<evidence type="ECO:0000256" key="3">
    <source>
        <dbReference type="ARBA" id="ARBA00022519"/>
    </source>
</evidence>
<comment type="function">
    <text evidence="9">Part of a membrane-bound complex that couples electron transfer with translocation of ions across the membrane.</text>
</comment>
<comment type="subunit">
    <text evidence="9">The complex is composed of six subunits: RnfA, RnfB, RnfC, RnfD, RnfE and RnfG.</text>
</comment>
<evidence type="ECO:0000256" key="6">
    <source>
        <dbReference type="ARBA" id="ARBA00022982"/>
    </source>
</evidence>
<evidence type="ECO:0000256" key="8">
    <source>
        <dbReference type="ARBA" id="ARBA00023136"/>
    </source>
</evidence>
<evidence type="ECO:0000256" key="1">
    <source>
        <dbReference type="ARBA" id="ARBA00004127"/>
    </source>
</evidence>
<dbReference type="InterPro" id="IPR010968">
    <property type="entry name" value="RnfE"/>
</dbReference>
<evidence type="ECO:0000256" key="5">
    <source>
        <dbReference type="ARBA" id="ARBA00022967"/>
    </source>
</evidence>
<gene>
    <name evidence="9" type="primary">rnfE</name>
    <name evidence="11" type="ORF">DFP76_103212</name>
</gene>
<organism evidence="11 12">
    <name type="scientific">Marinomonas aquiplantarum</name>
    <dbReference type="NCBI Taxonomy" id="491951"/>
    <lineage>
        <taxon>Bacteria</taxon>
        <taxon>Pseudomonadati</taxon>
        <taxon>Pseudomonadota</taxon>
        <taxon>Gammaproteobacteria</taxon>
        <taxon>Oceanospirillales</taxon>
        <taxon>Oceanospirillaceae</taxon>
        <taxon>Marinomonas</taxon>
    </lineage>
</organism>
<comment type="similarity">
    <text evidence="9">Belongs to the NqrDE/RnfAE family.</text>
</comment>
<dbReference type="Pfam" id="PF02508">
    <property type="entry name" value="Rnf-Nqr"/>
    <property type="match status" value="1"/>
</dbReference>
<evidence type="ECO:0000313" key="11">
    <source>
        <dbReference type="EMBL" id="RBO83938.1"/>
    </source>
</evidence>
<dbReference type="PANTHER" id="PTHR30586:SF0">
    <property type="entry name" value="ION-TRANSLOCATING OXIDOREDUCTASE COMPLEX SUBUNIT E"/>
    <property type="match status" value="1"/>
</dbReference>
<feature type="transmembrane region" description="Helical" evidence="9">
    <location>
        <begin position="157"/>
        <end position="178"/>
    </location>
</feature>
<dbReference type="InterPro" id="IPR003667">
    <property type="entry name" value="NqrDE/RnfAE"/>
</dbReference>
<feature type="region of interest" description="Disordered" evidence="10">
    <location>
        <begin position="1"/>
        <end position="28"/>
    </location>
</feature>
<dbReference type="NCBIfam" id="TIGR01948">
    <property type="entry name" value="rnfE"/>
    <property type="match status" value="1"/>
</dbReference>
<accession>A0A366D3T2</accession>
<keyword evidence="6 9" id="KW-0249">Electron transport</keyword>
<dbReference type="AlphaFoldDB" id="A0A366D3T2"/>
<keyword evidence="2 9" id="KW-0813">Transport</keyword>
<comment type="caution">
    <text evidence="11">The sequence shown here is derived from an EMBL/GenBank/DDBJ whole genome shotgun (WGS) entry which is preliminary data.</text>
</comment>
<keyword evidence="3 9" id="KW-0997">Cell inner membrane</keyword>
<evidence type="ECO:0000256" key="2">
    <source>
        <dbReference type="ARBA" id="ARBA00022448"/>
    </source>
</evidence>
<reference evidence="11 12" key="1">
    <citation type="submission" date="2018-06" db="EMBL/GenBank/DDBJ databases">
        <title>Genomic Encyclopedia of Type Strains, Phase III (KMG-III): the genomes of soil and plant-associated and newly described type strains.</title>
        <authorList>
            <person name="Whitman W."/>
        </authorList>
    </citation>
    <scope>NUCLEOTIDE SEQUENCE [LARGE SCALE GENOMIC DNA]</scope>
    <source>
        <strain evidence="11 12">CECT 7732</strain>
    </source>
</reference>
<dbReference type="Proteomes" id="UP000252086">
    <property type="component" value="Unassembled WGS sequence"/>
</dbReference>
<evidence type="ECO:0000256" key="4">
    <source>
        <dbReference type="ARBA" id="ARBA00022692"/>
    </source>
</evidence>
<evidence type="ECO:0000256" key="9">
    <source>
        <dbReference type="HAMAP-Rule" id="MF_00478"/>
    </source>
</evidence>
<dbReference type="GO" id="GO:0022900">
    <property type="term" value="P:electron transport chain"/>
    <property type="evidence" value="ECO:0007669"/>
    <property type="project" value="UniProtKB-UniRule"/>
</dbReference>
<sequence length="266" mass="28459">MTMKMSAQTAVADDVQDPSSQSTDSAEAKPTANYAEIIYNGIWKNNPALVQLLGLCPMLAVTSTVVNALGLGLATLVVLVGSNIAVSIIRNYVSEAVRLPAFVMIIASFTTSIELIMQAYTYELYQILGIFIPLIVTNCAILGRADAFASRNPILPSAIDGLMMGLGFMVILVALGAMRELIGQGTLFSDMHLLFGDMALHWKLTVFQNYPNVLFAILPPGAFIGLGLLIAGKNYFDEKEKKRIAAAKAEAGPAESKRVRVTGQAG</sequence>
<keyword evidence="12" id="KW-1185">Reference proteome</keyword>
<proteinExistence type="inferred from homology"/>
<evidence type="ECO:0000313" key="12">
    <source>
        <dbReference type="Proteomes" id="UP000252086"/>
    </source>
</evidence>
<dbReference type="EC" id="7.-.-.-" evidence="9"/>
<feature type="transmembrane region" description="Helical" evidence="9">
    <location>
        <begin position="68"/>
        <end position="89"/>
    </location>
</feature>
<feature type="transmembrane region" description="Helical" evidence="9">
    <location>
        <begin position="213"/>
        <end position="232"/>
    </location>
</feature>
<evidence type="ECO:0000256" key="7">
    <source>
        <dbReference type="ARBA" id="ARBA00022989"/>
    </source>
</evidence>
<dbReference type="NCBIfam" id="NF009070">
    <property type="entry name" value="PRK12405.1"/>
    <property type="match status" value="1"/>
</dbReference>
<protein>
    <recommendedName>
        <fullName evidence="9">Ion-translocating oxidoreductase complex subunit E</fullName>
        <ecNumber evidence="9">7.-.-.-</ecNumber>
    </recommendedName>
    <alternativeName>
        <fullName evidence="9">Rnf electron transport complex subunit E</fullName>
    </alternativeName>
</protein>
<keyword evidence="8 9" id="KW-0472">Membrane</keyword>
<dbReference type="GO" id="GO:0012505">
    <property type="term" value="C:endomembrane system"/>
    <property type="evidence" value="ECO:0007669"/>
    <property type="project" value="UniProtKB-SubCell"/>
</dbReference>
<keyword evidence="9" id="KW-1003">Cell membrane</keyword>